<accession>A0ABS7SDW3</accession>
<comment type="caution">
    <text evidence="4">The sequence shown here is derived from an EMBL/GenBank/DDBJ whole genome shotgun (WGS) entry which is preliminary data.</text>
</comment>
<dbReference type="RefSeq" id="WP_223408228.1">
    <property type="nucleotide sequence ID" value="NZ_JAGSHT010000016.1"/>
</dbReference>
<evidence type="ECO:0000313" key="4">
    <source>
        <dbReference type="EMBL" id="MBZ2197934.1"/>
    </source>
</evidence>
<reference evidence="4 5" key="1">
    <citation type="submission" date="2021-04" db="EMBL/GenBank/DDBJ databases">
        <title>Ruania sp. nov., isolated from sandy soil of mangrove forest.</title>
        <authorList>
            <person name="Ge X."/>
            <person name="Huang R."/>
            <person name="Liu W."/>
        </authorList>
    </citation>
    <scope>NUCLEOTIDE SEQUENCE [LARGE SCALE GENOMIC DNA]</scope>
    <source>
        <strain evidence="4 5">N2-46</strain>
    </source>
</reference>
<name>A0ABS7SDW3_9MICO</name>
<dbReference type="SUPFAM" id="SSF52283">
    <property type="entry name" value="Formate/glycerate dehydrogenase catalytic domain-like"/>
    <property type="match status" value="1"/>
</dbReference>
<evidence type="ECO:0000256" key="2">
    <source>
        <dbReference type="ARBA" id="ARBA00023027"/>
    </source>
</evidence>
<keyword evidence="1" id="KW-0560">Oxidoreductase</keyword>
<dbReference type="PANTHER" id="PTHR43333:SF1">
    <property type="entry name" value="D-ISOMER SPECIFIC 2-HYDROXYACID DEHYDROGENASE NAD-BINDING DOMAIN-CONTAINING PROTEIN"/>
    <property type="match status" value="1"/>
</dbReference>
<evidence type="ECO:0000256" key="1">
    <source>
        <dbReference type="ARBA" id="ARBA00023002"/>
    </source>
</evidence>
<dbReference type="Proteomes" id="UP000826651">
    <property type="component" value="Unassembled WGS sequence"/>
</dbReference>
<organism evidence="4 5">
    <name type="scientific">Occultella gossypii</name>
    <dbReference type="NCBI Taxonomy" id="2800820"/>
    <lineage>
        <taxon>Bacteria</taxon>
        <taxon>Bacillati</taxon>
        <taxon>Actinomycetota</taxon>
        <taxon>Actinomycetes</taxon>
        <taxon>Micrococcales</taxon>
        <taxon>Ruaniaceae</taxon>
        <taxon>Occultella</taxon>
    </lineage>
</organism>
<dbReference type="Pfam" id="PF02826">
    <property type="entry name" value="2-Hacid_dh_C"/>
    <property type="match status" value="1"/>
</dbReference>
<dbReference type="EMBL" id="JAGSHT010000016">
    <property type="protein sequence ID" value="MBZ2197934.1"/>
    <property type="molecule type" value="Genomic_DNA"/>
</dbReference>
<evidence type="ECO:0000259" key="3">
    <source>
        <dbReference type="Pfam" id="PF02826"/>
    </source>
</evidence>
<feature type="domain" description="D-isomer specific 2-hydroxyacid dehydrogenase NAD-binding" evidence="3">
    <location>
        <begin position="103"/>
        <end position="285"/>
    </location>
</feature>
<keyword evidence="2" id="KW-0520">NAD</keyword>
<dbReference type="InterPro" id="IPR006140">
    <property type="entry name" value="D-isomer_DH_NAD-bd"/>
</dbReference>
<protein>
    <submittedName>
        <fullName evidence="4">Phosphoglycerate dehydrogenase</fullName>
    </submittedName>
</protein>
<keyword evidence="5" id="KW-1185">Reference proteome</keyword>
<proteinExistence type="predicted"/>
<gene>
    <name evidence="4" type="ORF">KCQ71_17370</name>
</gene>
<dbReference type="Gene3D" id="3.40.50.720">
    <property type="entry name" value="NAD(P)-binding Rossmann-like Domain"/>
    <property type="match status" value="2"/>
</dbReference>
<sequence>MKLLMPTSVPDGLELDPDQSDVRVVSYDPEAPIPDEHRDAEVVVAWMNPRDKLVEIAGTLPSLRWVQALGSGPESFLTAGFAPEVAITRGIDLHNVPVAEHCVALLLAAARRLDLARDAQLQGRWATAVTGNQLVTRSGFTQIHGSRFVIWGLGRIGATVATYLQALGGSVRGIGRTSGVRDGIEISDVADAASVLADADALIAVLPDRENTVGVIDRRILEMMPADSWFVNVGRGRTVVEADLIGVLEEGAIAGAALDVFATEPLPEDSPLWGLPNVILTPHSAGGRPYGTSGLINENLRRYRSGQPLLGLLH</sequence>
<dbReference type="PANTHER" id="PTHR43333">
    <property type="entry name" value="2-HACID_DH_C DOMAIN-CONTAINING PROTEIN"/>
    <property type="match status" value="1"/>
</dbReference>
<dbReference type="SUPFAM" id="SSF51735">
    <property type="entry name" value="NAD(P)-binding Rossmann-fold domains"/>
    <property type="match status" value="1"/>
</dbReference>
<evidence type="ECO:0000313" key="5">
    <source>
        <dbReference type="Proteomes" id="UP000826651"/>
    </source>
</evidence>
<dbReference type="InterPro" id="IPR036291">
    <property type="entry name" value="NAD(P)-bd_dom_sf"/>
</dbReference>